<feature type="chain" id="PRO_5001578161" evidence="1">
    <location>
        <begin position="22"/>
        <end position="240"/>
    </location>
</feature>
<accession>A0A059FJQ1</accession>
<comment type="caution">
    <text evidence="2">The sequence shown here is derived from an EMBL/GenBank/DDBJ whole genome shotgun (WGS) entry which is preliminary data.</text>
</comment>
<sequence>MRHVVSSLVLLSLAGLAPAGAQEERSLQTVTVTASRIDADDLRTAPAIYRRIPADFVLVEAHFQSGSRDPAARKRELDTMFGRLKKSVSDSPGYDLFGGVIGESSAPIDTVQFDDIYTDYSGQGRFTLTLSVDTKPGETFDLLMRRAATFLSKVKTEGRAEAYLGDEQYLGARGTDKHRADLIAAITRDVMDLRTAFQPAVVTVAGLESRVVTQPAGPLELEIFIPYTLTVESGAANSSN</sequence>
<dbReference type="OrthoDB" id="7618846at2"/>
<dbReference type="Proteomes" id="UP000025171">
    <property type="component" value="Unassembled WGS sequence"/>
</dbReference>
<evidence type="ECO:0000256" key="1">
    <source>
        <dbReference type="SAM" id="SignalP"/>
    </source>
</evidence>
<keyword evidence="2" id="KW-0675">Receptor</keyword>
<keyword evidence="1" id="KW-0732">Signal</keyword>
<gene>
    <name evidence="2" type="ORF">HJO_13446</name>
</gene>
<evidence type="ECO:0000313" key="2">
    <source>
        <dbReference type="EMBL" id="KCZ90859.1"/>
    </source>
</evidence>
<reference evidence="2 3" key="1">
    <citation type="journal article" date="2014" name="Antonie Van Leeuwenhoek">
        <title>Hyphomonas beringensis sp. nov. and Hyphomonas chukchiensis sp. nov., isolated from surface seawater of the Bering Sea and Chukchi Sea.</title>
        <authorList>
            <person name="Li C."/>
            <person name="Lai Q."/>
            <person name="Li G."/>
            <person name="Dong C."/>
            <person name="Wang J."/>
            <person name="Liao Y."/>
            <person name="Shao Z."/>
        </authorList>
    </citation>
    <scope>NUCLEOTIDE SEQUENCE [LARGE SCALE GENOMIC DNA]</scope>
    <source>
        <strain evidence="2 3">MHS-2</strain>
    </source>
</reference>
<dbReference type="STRING" id="1280950.HJO_13446"/>
<dbReference type="PATRIC" id="fig|1280950.3.peg.2700"/>
<dbReference type="RefSeq" id="WP_035617668.1">
    <property type="nucleotide sequence ID" value="NZ_ARYK01000006.1"/>
</dbReference>
<feature type="signal peptide" evidence="1">
    <location>
        <begin position="1"/>
        <end position="21"/>
    </location>
</feature>
<proteinExistence type="predicted"/>
<dbReference type="EMBL" id="ARYK01000006">
    <property type="protein sequence ID" value="KCZ90859.1"/>
    <property type="molecule type" value="Genomic_DNA"/>
</dbReference>
<evidence type="ECO:0000313" key="3">
    <source>
        <dbReference type="Proteomes" id="UP000025171"/>
    </source>
</evidence>
<dbReference type="AlphaFoldDB" id="A0A059FJQ1"/>
<name>A0A059FJQ1_9PROT</name>
<protein>
    <submittedName>
        <fullName evidence="2">TonB-dependent receptor</fullName>
    </submittedName>
</protein>
<keyword evidence="3" id="KW-1185">Reference proteome</keyword>
<organism evidence="2 3">
    <name type="scientific">Hyphomonas johnsonii MHS-2</name>
    <dbReference type="NCBI Taxonomy" id="1280950"/>
    <lineage>
        <taxon>Bacteria</taxon>
        <taxon>Pseudomonadati</taxon>
        <taxon>Pseudomonadota</taxon>
        <taxon>Alphaproteobacteria</taxon>
        <taxon>Hyphomonadales</taxon>
        <taxon>Hyphomonadaceae</taxon>
        <taxon>Hyphomonas</taxon>
    </lineage>
</organism>